<dbReference type="AlphaFoldDB" id="A0A4U1I6L2"/>
<gene>
    <name evidence="5" type="ORF">E8A74_51395</name>
</gene>
<dbReference type="PIRSF" id="PIRSF019455">
    <property type="entry name" value="CopR_AtkY"/>
    <property type="match status" value="1"/>
</dbReference>
<organism evidence="5 6">
    <name type="scientific">Polyangium fumosum</name>
    <dbReference type="NCBI Taxonomy" id="889272"/>
    <lineage>
        <taxon>Bacteria</taxon>
        <taxon>Pseudomonadati</taxon>
        <taxon>Myxococcota</taxon>
        <taxon>Polyangia</taxon>
        <taxon>Polyangiales</taxon>
        <taxon>Polyangiaceae</taxon>
        <taxon>Polyangium</taxon>
    </lineage>
</organism>
<name>A0A4U1I6L2_9BACT</name>
<dbReference type="EMBL" id="SSMQ01000165">
    <property type="protein sequence ID" value="TKC89024.1"/>
    <property type="molecule type" value="Genomic_DNA"/>
</dbReference>
<dbReference type="InterPro" id="IPR036388">
    <property type="entry name" value="WH-like_DNA-bd_sf"/>
</dbReference>
<keyword evidence="6" id="KW-1185">Reference proteome</keyword>
<keyword evidence="2" id="KW-0805">Transcription regulation</keyword>
<dbReference type="GO" id="GO:0003677">
    <property type="term" value="F:DNA binding"/>
    <property type="evidence" value="ECO:0007669"/>
    <property type="project" value="UniProtKB-KW"/>
</dbReference>
<keyword evidence="3" id="KW-0238">DNA-binding</keyword>
<dbReference type="Gene3D" id="1.10.10.10">
    <property type="entry name" value="Winged helix-like DNA-binding domain superfamily/Winged helix DNA-binding domain"/>
    <property type="match status" value="1"/>
</dbReference>
<sequence length="128" mass="14404">MVNRSLPTDAELAILRVLWRRGPSTVREVHEDLKPVQGTGYTTVLKLMQIMAQKGLVERDEAGKSHVYRAIIPEDQAQKGLVHDLVEKAFGGSASRLVMRALSTERASREELAEIRALLDDIERKRSK</sequence>
<dbReference type="InterPro" id="IPR005650">
    <property type="entry name" value="BlaI_family"/>
</dbReference>
<keyword evidence="4" id="KW-0804">Transcription</keyword>
<comment type="caution">
    <text evidence="5">The sequence shown here is derived from an EMBL/GenBank/DDBJ whole genome shotgun (WGS) entry which is preliminary data.</text>
</comment>
<dbReference type="GO" id="GO:0045892">
    <property type="term" value="P:negative regulation of DNA-templated transcription"/>
    <property type="evidence" value="ECO:0007669"/>
    <property type="project" value="InterPro"/>
</dbReference>
<evidence type="ECO:0000313" key="5">
    <source>
        <dbReference type="EMBL" id="TKC89024.1"/>
    </source>
</evidence>
<dbReference type="RefSeq" id="WP_136936550.1">
    <property type="nucleotide sequence ID" value="NZ_SSMQ01000165.1"/>
</dbReference>
<proteinExistence type="inferred from homology"/>
<dbReference type="Pfam" id="PF03965">
    <property type="entry name" value="Penicillinase_R"/>
    <property type="match status" value="1"/>
</dbReference>
<accession>A0A4U1I6L2</accession>
<protein>
    <submittedName>
        <fullName evidence="5">BlaI/MecI/CopY family transcriptional regulator</fullName>
    </submittedName>
</protein>
<dbReference type="InterPro" id="IPR036390">
    <property type="entry name" value="WH_DNA-bd_sf"/>
</dbReference>
<dbReference type="Gene3D" id="1.10.4040.10">
    <property type="entry name" value="Penicillinase repressor domain"/>
    <property type="match status" value="1"/>
</dbReference>
<dbReference type="OrthoDB" id="279010at2"/>
<evidence type="ECO:0000313" key="6">
    <source>
        <dbReference type="Proteomes" id="UP000309215"/>
    </source>
</evidence>
<evidence type="ECO:0000256" key="1">
    <source>
        <dbReference type="ARBA" id="ARBA00011046"/>
    </source>
</evidence>
<comment type="similarity">
    <text evidence="1">Belongs to the BlaI transcriptional regulatory family.</text>
</comment>
<evidence type="ECO:0000256" key="4">
    <source>
        <dbReference type="ARBA" id="ARBA00023163"/>
    </source>
</evidence>
<dbReference type="Proteomes" id="UP000309215">
    <property type="component" value="Unassembled WGS sequence"/>
</dbReference>
<reference evidence="5 6" key="1">
    <citation type="submission" date="2019-04" db="EMBL/GenBank/DDBJ databases">
        <authorList>
            <person name="Li Y."/>
            <person name="Wang J."/>
        </authorList>
    </citation>
    <scope>NUCLEOTIDE SEQUENCE [LARGE SCALE GENOMIC DNA]</scope>
    <source>
        <strain evidence="5 6">DSM 14668</strain>
    </source>
</reference>
<evidence type="ECO:0000256" key="3">
    <source>
        <dbReference type="ARBA" id="ARBA00023125"/>
    </source>
</evidence>
<dbReference type="SUPFAM" id="SSF46785">
    <property type="entry name" value="Winged helix' DNA-binding domain"/>
    <property type="match status" value="1"/>
</dbReference>
<evidence type="ECO:0000256" key="2">
    <source>
        <dbReference type="ARBA" id="ARBA00023015"/>
    </source>
</evidence>